<evidence type="ECO:0000259" key="1">
    <source>
        <dbReference type="Pfam" id="PF13635"/>
    </source>
</evidence>
<reference evidence="2 3" key="1">
    <citation type="submission" date="2023-03" db="EMBL/GenBank/DDBJ databases">
        <title>Host association and intracellularity evolved multiple times independently in the Rickettsiales.</title>
        <authorList>
            <person name="Castelli M."/>
            <person name="Nardi T."/>
            <person name="Gammuto L."/>
            <person name="Bellinzona G."/>
            <person name="Sabaneyeva E."/>
            <person name="Potekhin A."/>
            <person name="Serra V."/>
            <person name="Petroni G."/>
            <person name="Sassera D."/>
        </authorList>
    </citation>
    <scope>NUCLEOTIDE SEQUENCE [LARGE SCALE GENOMIC DNA]</scope>
    <source>
        <strain evidence="2 3">Sr 2-6</strain>
    </source>
</reference>
<name>A0ABU5NEJ0_9RICK</name>
<organism evidence="2 3">
    <name type="scientific">Candidatus Megaera venefica</name>
    <dbReference type="NCBI Taxonomy" id="2055910"/>
    <lineage>
        <taxon>Bacteria</taxon>
        <taxon>Pseudomonadati</taxon>
        <taxon>Pseudomonadota</taxon>
        <taxon>Alphaproteobacteria</taxon>
        <taxon>Rickettsiales</taxon>
        <taxon>Rickettsiaceae</taxon>
        <taxon>Candidatus Megaera</taxon>
    </lineage>
</organism>
<accession>A0ABU5NEJ0</accession>
<dbReference type="PANTHER" id="PTHR43566:SF2">
    <property type="entry name" value="DUF4143 DOMAIN-CONTAINING PROTEIN"/>
    <property type="match status" value="1"/>
</dbReference>
<gene>
    <name evidence="2" type="ORF">Megvenef_01526</name>
</gene>
<dbReference type="Pfam" id="PF13635">
    <property type="entry name" value="DUF4143"/>
    <property type="match status" value="1"/>
</dbReference>
<protein>
    <submittedName>
        <fullName evidence="2">DUF4143 domain-containing protein</fullName>
    </submittedName>
</protein>
<keyword evidence="3" id="KW-1185">Reference proteome</keyword>
<evidence type="ECO:0000313" key="3">
    <source>
        <dbReference type="Proteomes" id="UP001291687"/>
    </source>
</evidence>
<feature type="domain" description="DUF4143" evidence="1">
    <location>
        <begin position="2"/>
        <end position="130"/>
    </location>
</feature>
<proteinExistence type="predicted"/>
<evidence type="ECO:0000313" key="2">
    <source>
        <dbReference type="EMBL" id="MEA0971546.1"/>
    </source>
</evidence>
<dbReference type="EMBL" id="JARJFB010000167">
    <property type="protein sequence ID" value="MEA0971546.1"/>
    <property type="molecule type" value="Genomic_DNA"/>
</dbReference>
<sequence length="192" mass="22527">MLNYSNIARDVGIDSKTVKEYYQILVDTLVGYLIYPYTKKVSRNIISHTPKFYYFDVGIANRISKRKLETLGGAEAGRSLEHYILMELVAFINLTDSDYNLYYWRTNTKLEVDFILAYHTSSPIPIEVKISKLVHKSELVGIKSFMEEHKVNKGYIVCLETHIRKIQVNDDKEIMIMPVKEFLEYLWQGNWQ</sequence>
<dbReference type="Proteomes" id="UP001291687">
    <property type="component" value="Unassembled WGS sequence"/>
</dbReference>
<dbReference type="InterPro" id="IPR025420">
    <property type="entry name" value="DUF4143"/>
</dbReference>
<dbReference type="PANTHER" id="PTHR43566">
    <property type="entry name" value="CONSERVED PROTEIN"/>
    <property type="match status" value="1"/>
</dbReference>
<comment type="caution">
    <text evidence="2">The sequence shown here is derived from an EMBL/GenBank/DDBJ whole genome shotgun (WGS) entry which is preliminary data.</text>
</comment>